<evidence type="ECO:0000256" key="8">
    <source>
        <dbReference type="SAM" id="MobiDB-lite"/>
    </source>
</evidence>
<dbReference type="PANTHER" id="PTHR47782:SF1">
    <property type="entry name" value="PYRIMIDINE PATHWAY REGULATORY PROTEIN 1"/>
    <property type="match status" value="1"/>
</dbReference>
<name>U4LI97_PYROM</name>
<dbReference type="Gene3D" id="4.10.240.10">
    <property type="entry name" value="Zn(2)-C6 fungal-type DNA-binding domain"/>
    <property type="match status" value="1"/>
</dbReference>
<evidence type="ECO:0000313" key="10">
    <source>
        <dbReference type="EMBL" id="CCX31257.1"/>
    </source>
</evidence>
<dbReference type="InterPro" id="IPR001138">
    <property type="entry name" value="Zn2Cys6_DnaBD"/>
</dbReference>
<dbReference type="GO" id="GO:0045944">
    <property type="term" value="P:positive regulation of transcription by RNA polymerase II"/>
    <property type="evidence" value="ECO:0007669"/>
    <property type="project" value="TreeGrafter"/>
</dbReference>
<evidence type="ECO:0000256" key="5">
    <source>
        <dbReference type="ARBA" id="ARBA00023125"/>
    </source>
</evidence>
<keyword evidence="5" id="KW-0238">DNA-binding</keyword>
<dbReference type="PROSITE" id="PS50048">
    <property type="entry name" value="ZN2_CY6_FUNGAL_2"/>
    <property type="match status" value="1"/>
</dbReference>
<reference evidence="10 11" key="1">
    <citation type="journal article" date="2013" name="PLoS Genet.">
        <title>The genome and development-dependent transcriptomes of Pyronema confluens: a window into fungal evolution.</title>
        <authorList>
            <person name="Traeger S."/>
            <person name="Altegoer F."/>
            <person name="Freitag M."/>
            <person name="Gabaldon T."/>
            <person name="Kempken F."/>
            <person name="Kumar A."/>
            <person name="Marcet-Houben M."/>
            <person name="Poggeler S."/>
            <person name="Stajich J.E."/>
            <person name="Nowrousian M."/>
        </authorList>
    </citation>
    <scope>NUCLEOTIDE SEQUENCE [LARGE SCALE GENOMIC DNA]</scope>
    <source>
        <strain evidence="11">CBS 100304</strain>
        <tissue evidence="10">Vegetative mycelium</tissue>
    </source>
</reference>
<dbReference type="STRING" id="1076935.U4LI97"/>
<keyword evidence="3" id="KW-0862">Zinc</keyword>
<dbReference type="eggNOG" id="ENOG502QR1M">
    <property type="taxonomic scope" value="Eukaryota"/>
</dbReference>
<dbReference type="InterPro" id="IPR007219">
    <property type="entry name" value="XnlR_reg_dom"/>
</dbReference>
<sequence>MSQLSQLPPNANVNVNNINPPSPAESTSTNTKKRPSPSSVSNTPSIPPPTTPHATTFGDATGASRKGPTISRSIQACNRCRARKTRCDQRFPSCSACLKAGVECVGIDAATGREIPRSYVDWLEKRVKHLEEELKLEQANGDERIDPALKVKEEREEKQDKALHLRPDIENLVNQVGVVGVQGTSAEGFMGGSSGISFARLMFSAVKLKAKDGTESATPTSNTPPLPYAPQESSSDIAPDPAASSTIIPRSLKRSSPAPFPDRKTAENLIEIYFQQANPQFPILFRPNFEPIFKRAVDRVALEGTASPNGTCDQNGNPVLDRIQHSADLYFAFMCFAIASAMSQASENLPERYHAAAMMHMDSLFMSVSFSNNRLDGLKGVLLLALYSLMRPAAPGVWYVLGAALRLAVDMGLHQENARTEKTLDPVTIDERRRLFWCTYSLDRQRLQYWIDTAPKTQGDAGCGYNLSFVDLNYQQTRLLLNGLCPAVPQPGPQAYQIIADAGSRIIKAYRHLHREKSINYSWLACHNLFMAGTSYLCALWQSPLVRSSTTIDQIDFHTLACVDVLSSMIPLCPAAQTCRDVFDNLASSTVQLCSSEYTRPVKRVRLDEWVPPASFAGIVNVQSGWYGAGGPGGGPHNGVGSGGQQDWGQGQQQHEWGQGMQVPRDAGMDGRGLFEMIQEVGSSGAQGMGMGWEGWLGGGDGWAVLNG</sequence>
<dbReference type="GO" id="GO:0006351">
    <property type="term" value="P:DNA-templated transcription"/>
    <property type="evidence" value="ECO:0007669"/>
    <property type="project" value="InterPro"/>
</dbReference>
<evidence type="ECO:0000256" key="6">
    <source>
        <dbReference type="ARBA" id="ARBA00023163"/>
    </source>
</evidence>
<keyword evidence="6" id="KW-0804">Transcription</keyword>
<dbReference type="PROSITE" id="PS00463">
    <property type="entry name" value="ZN2_CY6_FUNGAL_1"/>
    <property type="match status" value="1"/>
</dbReference>
<dbReference type="Pfam" id="PF04082">
    <property type="entry name" value="Fungal_trans"/>
    <property type="match status" value="1"/>
</dbReference>
<dbReference type="OrthoDB" id="2399539at2759"/>
<proteinExistence type="predicted"/>
<organism evidence="10 11">
    <name type="scientific">Pyronema omphalodes (strain CBS 100304)</name>
    <name type="common">Pyronema confluens</name>
    <dbReference type="NCBI Taxonomy" id="1076935"/>
    <lineage>
        <taxon>Eukaryota</taxon>
        <taxon>Fungi</taxon>
        <taxon>Dikarya</taxon>
        <taxon>Ascomycota</taxon>
        <taxon>Pezizomycotina</taxon>
        <taxon>Pezizomycetes</taxon>
        <taxon>Pezizales</taxon>
        <taxon>Pyronemataceae</taxon>
        <taxon>Pyronema</taxon>
    </lineage>
</organism>
<dbReference type="InterPro" id="IPR036864">
    <property type="entry name" value="Zn2-C6_fun-type_DNA-bd_sf"/>
</dbReference>
<dbReference type="OMA" id="MMILVLR"/>
<feature type="region of interest" description="Disordered" evidence="8">
    <location>
        <begin position="1"/>
        <end position="68"/>
    </location>
</feature>
<keyword evidence="7" id="KW-0539">Nucleus</keyword>
<evidence type="ECO:0000256" key="7">
    <source>
        <dbReference type="ARBA" id="ARBA00023242"/>
    </source>
</evidence>
<dbReference type="SUPFAM" id="SSF57701">
    <property type="entry name" value="Zn2/Cys6 DNA-binding domain"/>
    <property type="match status" value="1"/>
</dbReference>
<evidence type="ECO:0000256" key="4">
    <source>
        <dbReference type="ARBA" id="ARBA00023015"/>
    </source>
</evidence>
<accession>U4LI97</accession>
<comment type="subcellular location">
    <subcellularLocation>
        <location evidence="1">Nucleus</location>
    </subcellularLocation>
</comment>
<keyword evidence="2" id="KW-0479">Metal-binding</keyword>
<dbReference type="Proteomes" id="UP000018144">
    <property type="component" value="Unassembled WGS sequence"/>
</dbReference>
<dbReference type="EMBL" id="HF935560">
    <property type="protein sequence ID" value="CCX31257.1"/>
    <property type="molecule type" value="Genomic_DNA"/>
</dbReference>
<dbReference type="Pfam" id="PF00172">
    <property type="entry name" value="Zn_clus"/>
    <property type="match status" value="1"/>
</dbReference>
<evidence type="ECO:0000256" key="1">
    <source>
        <dbReference type="ARBA" id="ARBA00004123"/>
    </source>
</evidence>
<evidence type="ECO:0000313" key="11">
    <source>
        <dbReference type="Proteomes" id="UP000018144"/>
    </source>
</evidence>
<dbReference type="CDD" id="cd14723">
    <property type="entry name" value="ZIP_Ppr1"/>
    <property type="match status" value="1"/>
</dbReference>
<dbReference type="AlphaFoldDB" id="U4LI97"/>
<feature type="compositionally biased region" description="Low complexity" evidence="8">
    <location>
        <begin position="233"/>
        <end position="245"/>
    </location>
</feature>
<dbReference type="CDD" id="cd00067">
    <property type="entry name" value="GAL4"/>
    <property type="match status" value="1"/>
</dbReference>
<dbReference type="GO" id="GO:0000981">
    <property type="term" value="F:DNA-binding transcription factor activity, RNA polymerase II-specific"/>
    <property type="evidence" value="ECO:0007669"/>
    <property type="project" value="InterPro"/>
</dbReference>
<keyword evidence="11" id="KW-1185">Reference proteome</keyword>
<dbReference type="GO" id="GO:0008270">
    <property type="term" value="F:zinc ion binding"/>
    <property type="evidence" value="ECO:0007669"/>
    <property type="project" value="InterPro"/>
</dbReference>
<dbReference type="CDD" id="cd12148">
    <property type="entry name" value="fungal_TF_MHR"/>
    <property type="match status" value="1"/>
</dbReference>
<gene>
    <name evidence="10" type="ORF">PCON_10388</name>
</gene>
<dbReference type="InterPro" id="IPR052202">
    <property type="entry name" value="Yeast_MetPath_Reg"/>
</dbReference>
<feature type="domain" description="Zn(2)-C6 fungal-type" evidence="9">
    <location>
        <begin position="76"/>
        <end position="105"/>
    </location>
</feature>
<evidence type="ECO:0000256" key="3">
    <source>
        <dbReference type="ARBA" id="ARBA00022833"/>
    </source>
</evidence>
<dbReference type="GO" id="GO:0043565">
    <property type="term" value="F:sequence-specific DNA binding"/>
    <property type="evidence" value="ECO:0007669"/>
    <property type="project" value="TreeGrafter"/>
</dbReference>
<protein>
    <submittedName>
        <fullName evidence="10">Similar to Positive regulator of purine utilization acc. no. P49413</fullName>
    </submittedName>
</protein>
<evidence type="ECO:0000256" key="2">
    <source>
        <dbReference type="ARBA" id="ARBA00022723"/>
    </source>
</evidence>
<dbReference type="GO" id="GO:0005634">
    <property type="term" value="C:nucleus"/>
    <property type="evidence" value="ECO:0007669"/>
    <property type="project" value="UniProtKB-SubCell"/>
</dbReference>
<feature type="compositionally biased region" description="Low complexity" evidence="8">
    <location>
        <begin position="8"/>
        <end position="19"/>
    </location>
</feature>
<dbReference type="PANTHER" id="PTHR47782">
    <property type="entry name" value="ZN(II)2CYS6 TRANSCRIPTION FACTOR (EUROFUNG)-RELATED"/>
    <property type="match status" value="1"/>
</dbReference>
<keyword evidence="4" id="KW-0805">Transcription regulation</keyword>
<feature type="region of interest" description="Disordered" evidence="8">
    <location>
        <begin position="212"/>
        <end position="260"/>
    </location>
</feature>
<evidence type="ECO:0000259" key="9">
    <source>
        <dbReference type="PROSITE" id="PS50048"/>
    </source>
</evidence>
<dbReference type="SMART" id="SM00066">
    <property type="entry name" value="GAL4"/>
    <property type="match status" value="1"/>
</dbReference>